<gene>
    <name evidence="1" type="ORF">GCM10023213_23350</name>
</gene>
<evidence type="ECO:0000313" key="1">
    <source>
        <dbReference type="EMBL" id="GAA5140568.1"/>
    </source>
</evidence>
<keyword evidence="2" id="KW-1185">Reference proteome</keyword>
<dbReference type="EMBL" id="BAABIA010000004">
    <property type="protein sequence ID" value="GAA5140568.1"/>
    <property type="molecule type" value="Genomic_DNA"/>
</dbReference>
<evidence type="ECO:0000313" key="2">
    <source>
        <dbReference type="Proteomes" id="UP001499852"/>
    </source>
</evidence>
<organism evidence="1 2">
    <name type="scientific">Prosthecobacter algae</name>
    <dbReference type="NCBI Taxonomy" id="1144682"/>
    <lineage>
        <taxon>Bacteria</taxon>
        <taxon>Pseudomonadati</taxon>
        <taxon>Verrucomicrobiota</taxon>
        <taxon>Verrucomicrobiia</taxon>
        <taxon>Verrucomicrobiales</taxon>
        <taxon>Verrucomicrobiaceae</taxon>
        <taxon>Prosthecobacter</taxon>
    </lineage>
</organism>
<name>A0ABP9PAK0_9BACT</name>
<proteinExistence type="predicted"/>
<dbReference type="Proteomes" id="UP001499852">
    <property type="component" value="Unassembled WGS sequence"/>
</dbReference>
<sequence length="316" mass="35696">MNLREQLRHILPDILPDDPEEAIKGTELIRLVRLRLGDDYSDATLRYHFSILSYDSTSPIAKVDQGQGYYQRLSKPAQAQGTGRLLFGGEIEGDSAQSRFQRLLAIYERLCLLRSHYPFRLNGRAETPLDERGQWDIPDLITAEWDLETGADEVTRFDSGMLDLRRHLGGPEVGLSGVQLKIGLTLDNYTAQFFQALSATRWTLLSELVIAEPLNDEALVDALRSLGNQFGVGISTLGINGSQLDELPSANDLRTMSAAEFEIVQGKLRIQKITVPAPRQRIDWQALSALKKKHESVDELVRWLSECLNRRQPEWK</sequence>
<protein>
    <submittedName>
        <fullName evidence="1">Uncharacterized protein</fullName>
    </submittedName>
</protein>
<accession>A0ABP9PAK0</accession>
<dbReference type="RefSeq" id="WP_345736557.1">
    <property type="nucleotide sequence ID" value="NZ_BAABIA010000004.1"/>
</dbReference>
<reference evidence="2" key="1">
    <citation type="journal article" date="2019" name="Int. J. Syst. Evol. Microbiol.">
        <title>The Global Catalogue of Microorganisms (GCM) 10K type strain sequencing project: providing services to taxonomists for standard genome sequencing and annotation.</title>
        <authorList>
            <consortium name="The Broad Institute Genomics Platform"/>
            <consortium name="The Broad Institute Genome Sequencing Center for Infectious Disease"/>
            <person name="Wu L."/>
            <person name="Ma J."/>
        </authorList>
    </citation>
    <scope>NUCLEOTIDE SEQUENCE [LARGE SCALE GENOMIC DNA]</scope>
    <source>
        <strain evidence="2">JCM 18053</strain>
    </source>
</reference>
<comment type="caution">
    <text evidence="1">The sequence shown here is derived from an EMBL/GenBank/DDBJ whole genome shotgun (WGS) entry which is preliminary data.</text>
</comment>